<dbReference type="AlphaFoldDB" id="A0A0E2B159"/>
<feature type="domain" description="EAL" evidence="3">
    <location>
        <begin position="323"/>
        <end position="569"/>
    </location>
</feature>
<dbReference type="CDD" id="cd17569">
    <property type="entry name" value="REC_HupR-like"/>
    <property type="match status" value="1"/>
</dbReference>
<dbReference type="InterPro" id="IPR029787">
    <property type="entry name" value="Nucleotide_cyclase"/>
</dbReference>
<feature type="modified residue" description="4-aspartylphosphate" evidence="1">
    <location>
        <position position="74"/>
    </location>
</feature>
<evidence type="ECO:0000256" key="1">
    <source>
        <dbReference type="PROSITE-ProRule" id="PRU00169"/>
    </source>
</evidence>
<evidence type="ECO:0000313" key="4">
    <source>
        <dbReference type="EMBL" id="EKO14499.1"/>
    </source>
</evidence>
<comment type="caution">
    <text evidence="4">The sequence shown here is derived from an EMBL/GenBank/DDBJ whole genome shotgun (WGS) entry which is preliminary data.</text>
</comment>
<evidence type="ECO:0000259" key="2">
    <source>
        <dbReference type="PROSITE" id="PS50110"/>
    </source>
</evidence>
<evidence type="ECO:0000259" key="3">
    <source>
        <dbReference type="PROSITE" id="PS50883"/>
    </source>
</evidence>
<dbReference type="InterPro" id="IPR001789">
    <property type="entry name" value="Sig_transdc_resp-reg_receiver"/>
</dbReference>
<gene>
    <name evidence="4" type="ORF">LEP1GSC081_3842</name>
</gene>
<dbReference type="Pfam" id="PF00072">
    <property type="entry name" value="Response_reg"/>
    <property type="match status" value="1"/>
</dbReference>
<dbReference type="InterPro" id="IPR000160">
    <property type="entry name" value="GGDEF_dom"/>
</dbReference>
<dbReference type="RefSeq" id="WP_004766409.1">
    <property type="nucleotide sequence ID" value="NZ_AHMY02000054.1"/>
</dbReference>
<dbReference type="InterPro" id="IPR035919">
    <property type="entry name" value="EAL_sf"/>
</dbReference>
<dbReference type="Gene3D" id="3.40.50.2300">
    <property type="match status" value="1"/>
</dbReference>
<reference evidence="4 5" key="1">
    <citation type="submission" date="2012-10" db="EMBL/GenBank/DDBJ databases">
        <authorList>
            <person name="Harkins D.M."/>
            <person name="Durkin A.S."/>
            <person name="Brinkac L.M."/>
            <person name="Selengut J.D."/>
            <person name="Sanka R."/>
            <person name="DePew J."/>
            <person name="Purushe J."/>
            <person name="Peacock S.J."/>
            <person name="Thaipadungpanit J."/>
            <person name="Wuthiekanun V.W."/>
            <person name="Day N.P."/>
            <person name="Vinetz J.M."/>
            <person name="Sutton G.G."/>
            <person name="Nelson W.C."/>
            <person name="Fouts D.E."/>
        </authorList>
    </citation>
    <scope>NUCLEOTIDE SEQUENCE [LARGE SCALE GENOMIC DNA]</scope>
    <source>
        <strain evidence="4 5">H1</strain>
    </source>
</reference>
<dbReference type="InterPro" id="IPR011006">
    <property type="entry name" value="CheY-like_superfamily"/>
</dbReference>
<keyword evidence="1" id="KW-0597">Phosphoprotein</keyword>
<dbReference type="EMBL" id="AHMY02000054">
    <property type="protein sequence ID" value="EKO14499.1"/>
    <property type="molecule type" value="Genomic_DNA"/>
</dbReference>
<dbReference type="Pfam" id="PF00563">
    <property type="entry name" value="EAL"/>
    <property type="match status" value="1"/>
</dbReference>
<dbReference type="SMART" id="SM00267">
    <property type="entry name" value="GGDEF"/>
    <property type="match status" value="1"/>
</dbReference>
<evidence type="ECO:0000313" key="5">
    <source>
        <dbReference type="Proteomes" id="UP000006253"/>
    </source>
</evidence>
<dbReference type="Gene3D" id="3.30.70.270">
    <property type="match status" value="1"/>
</dbReference>
<dbReference type="CDD" id="cd01948">
    <property type="entry name" value="EAL"/>
    <property type="match status" value="1"/>
</dbReference>
<dbReference type="PANTHER" id="PTHR33121">
    <property type="entry name" value="CYCLIC DI-GMP PHOSPHODIESTERASE PDEF"/>
    <property type="match status" value="1"/>
</dbReference>
<dbReference type="GO" id="GO:0000160">
    <property type="term" value="P:phosphorelay signal transduction system"/>
    <property type="evidence" value="ECO:0007669"/>
    <property type="project" value="InterPro"/>
</dbReference>
<dbReference type="PANTHER" id="PTHR33121:SF71">
    <property type="entry name" value="OXYGEN SENSOR PROTEIN DOSP"/>
    <property type="match status" value="1"/>
</dbReference>
<proteinExistence type="predicted"/>
<dbReference type="SUPFAM" id="SSF52172">
    <property type="entry name" value="CheY-like"/>
    <property type="match status" value="1"/>
</dbReference>
<dbReference type="InterPro" id="IPR001633">
    <property type="entry name" value="EAL_dom"/>
</dbReference>
<organism evidence="4 5">
    <name type="scientific">Leptospira kirschneri str. H1</name>
    <dbReference type="NCBI Taxonomy" id="1049966"/>
    <lineage>
        <taxon>Bacteria</taxon>
        <taxon>Pseudomonadati</taxon>
        <taxon>Spirochaetota</taxon>
        <taxon>Spirochaetia</taxon>
        <taxon>Leptospirales</taxon>
        <taxon>Leptospiraceae</taxon>
        <taxon>Leptospira</taxon>
    </lineage>
</organism>
<dbReference type="GO" id="GO:0071111">
    <property type="term" value="F:cyclic-guanylate-specific phosphodiesterase activity"/>
    <property type="evidence" value="ECO:0007669"/>
    <property type="project" value="InterPro"/>
</dbReference>
<dbReference type="Gene3D" id="3.20.20.450">
    <property type="entry name" value="EAL domain"/>
    <property type="match status" value="1"/>
</dbReference>
<dbReference type="SUPFAM" id="SSF141868">
    <property type="entry name" value="EAL domain-like"/>
    <property type="match status" value="1"/>
</dbReference>
<dbReference type="PROSITE" id="PS50110">
    <property type="entry name" value="RESPONSE_REGULATORY"/>
    <property type="match status" value="1"/>
</dbReference>
<sequence length="569" mass="64666">MDGNINSQEENRDSRPIILLVDDEPIILRGLKEQLKLAFGKDYDIEIAEDAEAAWEILEEYVEKGIDIPVVVCDQVMPGVKGDELLIRIHNKKPDIRKIMLTGQASADAVGNALNHANLYRYLSKPWDSNDLILTIREALKSYFSDLSLVELNRKLETTLLYNRETGRPNFESLRRILEEREPQGIQSTLAVIRIESSTATTHHFGVGVYHKVLNQLLAALSSFMGDSGSLFHLYQDEVAVLSNVDEDRFHSLLVAFRILLRSEYIQADGVAFRVNVSIGVATHQHSLYYKARIAMMHAAQNVELELMNYSQTMEEGDQYQINLILGRKLNDAIHVGNVIPYFQGIYDNELEKITKFECLARIQDGDRVYSPASFISIARSTGIIRLLTPIMIEKSIRYFAQYPEYSFSVNISESDLEKKGFASWVISRLEHYEIVPERFTLEILETDRLRGGERGLETLKELKESGCKIAIDDFGVDQSNFERLMEIDPDFIKIDGKFIQGIHMSRTPYLLTSAMTEMAHRIGAKVIAEFVAGKGEFDTVRSLGVEYCQGYYIMQPVPEIFPVPQVSV</sequence>
<dbReference type="SMART" id="SM00052">
    <property type="entry name" value="EAL"/>
    <property type="match status" value="1"/>
</dbReference>
<protein>
    <submittedName>
        <fullName evidence="4">Cyclic diguanylate phosphodiesterase (EAL) domain protein</fullName>
    </submittedName>
</protein>
<dbReference type="InterPro" id="IPR050706">
    <property type="entry name" value="Cyclic-di-GMP_PDE-like"/>
</dbReference>
<dbReference type="Proteomes" id="UP000006253">
    <property type="component" value="Unassembled WGS sequence"/>
</dbReference>
<feature type="domain" description="Response regulatory" evidence="2">
    <location>
        <begin position="17"/>
        <end position="140"/>
    </location>
</feature>
<dbReference type="InterPro" id="IPR043128">
    <property type="entry name" value="Rev_trsase/Diguanyl_cyclase"/>
</dbReference>
<name>A0A0E2B159_9LEPT</name>
<dbReference type="PROSITE" id="PS50883">
    <property type="entry name" value="EAL"/>
    <property type="match status" value="1"/>
</dbReference>
<dbReference type="SMART" id="SM00448">
    <property type="entry name" value="REC"/>
    <property type="match status" value="1"/>
</dbReference>
<dbReference type="SUPFAM" id="SSF55073">
    <property type="entry name" value="Nucleotide cyclase"/>
    <property type="match status" value="1"/>
</dbReference>
<accession>A0A0E2B159</accession>